<dbReference type="Proteomes" id="UP001466331">
    <property type="component" value="Unassembled WGS sequence"/>
</dbReference>
<dbReference type="SUPFAM" id="SSF53720">
    <property type="entry name" value="ALDH-like"/>
    <property type="match status" value="1"/>
</dbReference>
<comment type="catalytic activity">
    <reaction evidence="6 7">
        <text>L-glutamate 5-semialdehyde + phosphate + NADP(+) = L-glutamyl 5-phosphate + NADPH + H(+)</text>
        <dbReference type="Rhea" id="RHEA:19541"/>
        <dbReference type="ChEBI" id="CHEBI:15378"/>
        <dbReference type="ChEBI" id="CHEBI:43474"/>
        <dbReference type="ChEBI" id="CHEBI:57783"/>
        <dbReference type="ChEBI" id="CHEBI:58066"/>
        <dbReference type="ChEBI" id="CHEBI:58274"/>
        <dbReference type="ChEBI" id="CHEBI:58349"/>
        <dbReference type="EC" id="1.2.1.41"/>
    </reaction>
</comment>
<dbReference type="RefSeq" id="WP_420068899.1">
    <property type="nucleotide sequence ID" value="NZ_JBCHKQ010000001.1"/>
</dbReference>
<dbReference type="PROSITE" id="PS01223">
    <property type="entry name" value="PROA"/>
    <property type="match status" value="1"/>
</dbReference>
<gene>
    <name evidence="7" type="primary">proA</name>
    <name evidence="9" type="ORF">WKV44_02725</name>
</gene>
<dbReference type="NCBIfam" id="NF001221">
    <property type="entry name" value="PRK00197.1"/>
    <property type="match status" value="1"/>
</dbReference>
<name>A0ABU9U9V2_9SPIR</name>
<evidence type="ECO:0000256" key="2">
    <source>
        <dbReference type="ARBA" id="ARBA00022605"/>
    </source>
</evidence>
<comment type="caution">
    <text evidence="9">The sequence shown here is derived from an EMBL/GenBank/DDBJ whole genome shotgun (WGS) entry which is preliminary data.</text>
</comment>
<proteinExistence type="inferred from homology"/>
<dbReference type="HAMAP" id="MF_00412">
    <property type="entry name" value="ProA"/>
    <property type="match status" value="1"/>
</dbReference>
<evidence type="ECO:0000256" key="1">
    <source>
        <dbReference type="ARBA" id="ARBA00004985"/>
    </source>
</evidence>
<protein>
    <recommendedName>
        <fullName evidence="7">Gamma-glutamyl phosphate reductase</fullName>
        <shortName evidence="7">GPR</shortName>
        <ecNumber evidence="7">1.2.1.41</ecNumber>
    </recommendedName>
    <alternativeName>
        <fullName evidence="7">Glutamate-5-semialdehyde dehydrogenase</fullName>
    </alternativeName>
    <alternativeName>
        <fullName evidence="7">Glutamyl-gamma-semialdehyde dehydrogenase</fullName>
        <shortName evidence="7">GSA dehydrogenase</shortName>
    </alternativeName>
</protein>
<evidence type="ECO:0000259" key="8">
    <source>
        <dbReference type="Pfam" id="PF00171"/>
    </source>
</evidence>
<sequence>MKVKAQAVSARNASRFLSALSTDKKNSALKAIRDALMARSDEIVRANEMDLQIAEETNLAAPLKKRLSFPFSKIEDVCKGIDSLISLDDPVGKTLSATELDKNLELFKVSCPIGVIGVIFESRPDALVQISTLCLKSGNAVLLKGGSEAENTNTILAEIIADVSSRAGIPDGWIQLLHTREDVGQMLSMDEYIDLIIPRGSNEFVKYIMNNTAIPVMGHADGICHAYVHEAADIDMAASLVTDSKTQYVAVCNAVETLLVDAACADKALPVIAASLTQRGVEIRGCERTRRIIDCKEAREEDWATEYLDYIISVKVVDGIEQAIEHINTYGSGHTDLIITSDKKAAALFMSLVDSADVFWNCSTRFADGYRYGLGAEVGISTNKIHARGPVGLEGLVIYKYMLMGNGQVVADYVEGRAEFTHKKLAKDFPLSN</sequence>
<dbReference type="InterPro" id="IPR000965">
    <property type="entry name" value="GPR_dom"/>
</dbReference>
<dbReference type="GO" id="GO:0004350">
    <property type="term" value="F:glutamate-5-semialdehyde dehydrogenase activity"/>
    <property type="evidence" value="ECO:0007669"/>
    <property type="project" value="UniProtKB-EC"/>
</dbReference>
<comment type="pathway">
    <text evidence="1 7">Amino-acid biosynthesis; L-proline biosynthesis; L-glutamate 5-semialdehyde from L-glutamate: step 2/2.</text>
</comment>
<keyword evidence="10" id="KW-1185">Reference proteome</keyword>
<dbReference type="PANTHER" id="PTHR11063:SF8">
    <property type="entry name" value="DELTA-1-PYRROLINE-5-CARBOXYLATE SYNTHASE"/>
    <property type="match status" value="1"/>
</dbReference>
<dbReference type="InterPro" id="IPR020593">
    <property type="entry name" value="G-glutamylP_reductase_CS"/>
</dbReference>
<comment type="similarity">
    <text evidence="7">Belongs to the gamma-glutamyl phosphate reductase family.</text>
</comment>
<dbReference type="Pfam" id="PF00171">
    <property type="entry name" value="Aldedh"/>
    <property type="match status" value="1"/>
</dbReference>
<dbReference type="InterPro" id="IPR016162">
    <property type="entry name" value="Ald_DH_N"/>
</dbReference>
<dbReference type="Gene3D" id="3.40.309.10">
    <property type="entry name" value="Aldehyde Dehydrogenase, Chain A, domain 2"/>
    <property type="match status" value="1"/>
</dbReference>
<dbReference type="InterPro" id="IPR016163">
    <property type="entry name" value="Ald_DH_C"/>
</dbReference>
<evidence type="ECO:0000256" key="5">
    <source>
        <dbReference type="ARBA" id="ARBA00023002"/>
    </source>
</evidence>
<evidence type="ECO:0000256" key="7">
    <source>
        <dbReference type="HAMAP-Rule" id="MF_00412"/>
    </source>
</evidence>
<accession>A0ABU9U9V2</accession>
<keyword evidence="4 7" id="KW-0521">NADP</keyword>
<dbReference type="InterPro" id="IPR016161">
    <property type="entry name" value="Ald_DH/histidinol_DH"/>
</dbReference>
<dbReference type="Gene3D" id="3.40.605.10">
    <property type="entry name" value="Aldehyde Dehydrogenase, Chain A, domain 1"/>
    <property type="match status" value="1"/>
</dbReference>
<evidence type="ECO:0000256" key="3">
    <source>
        <dbReference type="ARBA" id="ARBA00022650"/>
    </source>
</evidence>
<evidence type="ECO:0000256" key="4">
    <source>
        <dbReference type="ARBA" id="ARBA00022857"/>
    </source>
</evidence>
<keyword evidence="5 7" id="KW-0560">Oxidoreductase</keyword>
<dbReference type="EC" id="1.2.1.41" evidence="7"/>
<dbReference type="PANTHER" id="PTHR11063">
    <property type="entry name" value="GLUTAMATE SEMIALDEHYDE DEHYDROGENASE"/>
    <property type="match status" value="1"/>
</dbReference>
<organism evidence="9 10">
    <name type="scientific">Rarispira pelagica</name>
    <dbReference type="NCBI Taxonomy" id="3141764"/>
    <lineage>
        <taxon>Bacteria</taxon>
        <taxon>Pseudomonadati</taxon>
        <taxon>Spirochaetota</taxon>
        <taxon>Spirochaetia</taxon>
        <taxon>Winmispirales</taxon>
        <taxon>Winmispiraceae</taxon>
        <taxon>Rarispira</taxon>
    </lineage>
</organism>
<dbReference type="CDD" id="cd07079">
    <property type="entry name" value="ALDH_F18-19_ProA-GPR"/>
    <property type="match status" value="1"/>
</dbReference>
<dbReference type="EMBL" id="JBCHKQ010000001">
    <property type="protein sequence ID" value="MEM5947450.1"/>
    <property type="molecule type" value="Genomic_DNA"/>
</dbReference>
<keyword evidence="7" id="KW-0963">Cytoplasm</keyword>
<comment type="function">
    <text evidence="7">Catalyzes the NADPH-dependent reduction of L-glutamate 5-phosphate into L-glutamate 5-semialdehyde and phosphate. The product spontaneously undergoes cyclization to form 1-pyrroline-5-carboxylate.</text>
</comment>
<dbReference type="InterPro" id="IPR015590">
    <property type="entry name" value="Aldehyde_DH_dom"/>
</dbReference>
<reference evidence="9 10" key="1">
    <citation type="submission" date="2024-03" db="EMBL/GenBank/DDBJ databases">
        <title>Ignisphaera cupida sp. nov., a hyperthermophilic hydrolytic archaeon from a hot spring of Kamchatka, and proposal of Ignisphaeraceae fam. nov.</title>
        <authorList>
            <person name="Podosokorskaya O.A."/>
            <person name="Elcheninov A.G."/>
            <person name="Maltseva A.I."/>
            <person name="Zayulina K.S."/>
            <person name="Novikov A."/>
            <person name="Merkel A.Y."/>
        </authorList>
    </citation>
    <scope>NUCLEOTIDE SEQUENCE [LARGE SCALE GENOMIC DNA]</scope>
    <source>
        <strain evidence="9 10">38H-sp</strain>
    </source>
</reference>
<dbReference type="NCBIfam" id="TIGR00407">
    <property type="entry name" value="proA"/>
    <property type="match status" value="1"/>
</dbReference>
<comment type="subcellular location">
    <subcellularLocation>
        <location evidence="7">Cytoplasm</location>
    </subcellularLocation>
</comment>
<evidence type="ECO:0000313" key="10">
    <source>
        <dbReference type="Proteomes" id="UP001466331"/>
    </source>
</evidence>
<keyword evidence="3 7" id="KW-0641">Proline biosynthesis</keyword>
<evidence type="ECO:0000256" key="6">
    <source>
        <dbReference type="ARBA" id="ARBA00049024"/>
    </source>
</evidence>
<evidence type="ECO:0000313" key="9">
    <source>
        <dbReference type="EMBL" id="MEM5947450.1"/>
    </source>
</evidence>
<dbReference type="InterPro" id="IPR012134">
    <property type="entry name" value="Glu-5-SA_DH"/>
</dbReference>
<feature type="domain" description="Aldehyde dehydrogenase" evidence="8">
    <location>
        <begin position="3"/>
        <end position="277"/>
    </location>
</feature>
<keyword evidence="2 7" id="KW-0028">Amino-acid biosynthesis</keyword>
<dbReference type="PIRSF" id="PIRSF000151">
    <property type="entry name" value="GPR"/>
    <property type="match status" value="1"/>
</dbReference>